<dbReference type="Pfam" id="PF07715">
    <property type="entry name" value="Plug"/>
    <property type="match status" value="1"/>
</dbReference>
<keyword evidence="5 7" id="KW-0472">Membrane</keyword>
<dbReference type="Gene3D" id="2.60.40.1120">
    <property type="entry name" value="Carboxypeptidase-like, regulatory domain"/>
    <property type="match status" value="1"/>
</dbReference>
<dbReference type="SUPFAM" id="SSF56935">
    <property type="entry name" value="Porins"/>
    <property type="match status" value="1"/>
</dbReference>
<comment type="subcellular location">
    <subcellularLocation>
        <location evidence="1 7">Cell outer membrane</location>
        <topology evidence="1 7">Multi-pass membrane protein</topology>
    </subcellularLocation>
</comment>
<dbReference type="NCBIfam" id="TIGR04056">
    <property type="entry name" value="OMP_RagA_SusC"/>
    <property type="match status" value="1"/>
</dbReference>
<dbReference type="AlphaFoldDB" id="A0A9D9IL01"/>
<comment type="similarity">
    <text evidence="7">Belongs to the TonB-dependent receptor family.</text>
</comment>
<keyword evidence="2 7" id="KW-0813">Transport</keyword>
<sequence>MKNHYLLQLLIAVCAVLLPVSALADSPVRGKVTDKNGEPLAGTMVYEQGTSNGTMTDVDGQYSFTVSSDDAVLTFSTLGFKEYSVSLAGRAVVNVTLEEDTETLDEVVIVGYGVQKRGTLTGSVASINTEKLTSAPTDNLTNMLGGKLPGLVSRQTSGVPGDNEAQIYIRGVSTTGTSAPLVLVDGVEREYSNLDPSEIANITILKDAASAAVYGVKGANGVILVTTKRGDVQKTSVTYNGAVTLSQNADMITLLDGPEYAYWHNLASEMDGVALEYSPEEIEYIRNGGDPQGIFANTDWLDLIFKKVAVGHNHNVSVTGGNEKVRYFVGGSFLDQDGIIDNVWFKRYNLRSNIDINITDRLTLKLDVSGRIEDRHQPGVSAGSSDPTASLDNGGADYGYKNIVFYAISARPTVSPQLEDGTYLGYYNPLIARDQSGFNDKNNSYVQTSATIEYRIPGVEGLVAKGLFSYDFQNAQQKYLTLPYTQATPTYGSRNDDGLLNMTYGPSPHHPTGVNKLTETHTFFRRFTYQLMLNYAHTFGKHDVGADLVWEQSGTRTRTFSASKQDFAITEIPDLDFSTEVTPNSVTGSHADTGRQGLLLRANYAYDSRYLVQASVRGDWSAKFRAGKRLGIFPAVSLGWRLSEEPFMSGTRHILDNLKIRASWGQLGNDAISDFLYVQGIALSQNPDVVINGVPSQSLSTTSVPDRDISWEKTTTYNIGADFSLWQGKLSFEGDAFYKVTTDILQSQSGQQPPSIGGNYASIINGGIVDVRGFELMLGHSNRAGDFIYNISANMSFARNRYVSTNDSENIPSWQSKIGQPLGGVLGYVSDGLYQTEEQVAILPKYGDVKQGDIILKDLNGDGKITAEDMTWIAGSQIPEIMFGLNFDFAWKGIDFSMFFQGAANTDIMLCGNYSALGFSNGTYYTQAFKWGSNPPKYLVEGSWTPDHTDASYPRLTLNPSTSNTLASDFWKRDASYLRLKNLQIGYTIPARLTKKFFVQNLRVYFNASNVFTISALSKMGIDPEAPSVNNGYYPQQRVFSMGINLSF</sequence>
<dbReference type="Gene3D" id="2.170.130.10">
    <property type="entry name" value="TonB-dependent receptor, plug domain"/>
    <property type="match status" value="1"/>
</dbReference>
<feature type="chain" id="PRO_5038418107" evidence="8">
    <location>
        <begin position="25"/>
        <end position="1048"/>
    </location>
</feature>
<evidence type="ECO:0000256" key="8">
    <source>
        <dbReference type="SAM" id="SignalP"/>
    </source>
</evidence>
<evidence type="ECO:0000256" key="4">
    <source>
        <dbReference type="ARBA" id="ARBA00022692"/>
    </source>
</evidence>
<dbReference type="SUPFAM" id="SSF49464">
    <property type="entry name" value="Carboxypeptidase regulatory domain-like"/>
    <property type="match status" value="1"/>
</dbReference>
<dbReference type="InterPro" id="IPR037066">
    <property type="entry name" value="Plug_dom_sf"/>
</dbReference>
<organism evidence="10 11">
    <name type="scientific">Candidatus Cryptobacteroides faecigallinarum</name>
    <dbReference type="NCBI Taxonomy" id="2840763"/>
    <lineage>
        <taxon>Bacteria</taxon>
        <taxon>Pseudomonadati</taxon>
        <taxon>Bacteroidota</taxon>
        <taxon>Bacteroidia</taxon>
        <taxon>Bacteroidales</taxon>
        <taxon>Candidatus Cryptobacteroides</taxon>
    </lineage>
</organism>
<dbReference type="EMBL" id="JADIMD010000032">
    <property type="protein sequence ID" value="MBO8474130.1"/>
    <property type="molecule type" value="Genomic_DNA"/>
</dbReference>
<dbReference type="NCBIfam" id="TIGR04057">
    <property type="entry name" value="SusC_RagA_signa"/>
    <property type="match status" value="1"/>
</dbReference>
<keyword evidence="8" id="KW-0732">Signal</keyword>
<proteinExistence type="inferred from homology"/>
<dbReference type="Pfam" id="PF13715">
    <property type="entry name" value="CarbopepD_reg_2"/>
    <property type="match status" value="1"/>
</dbReference>
<keyword evidence="6 7" id="KW-0998">Cell outer membrane</keyword>
<evidence type="ECO:0000256" key="7">
    <source>
        <dbReference type="PROSITE-ProRule" id="PRU01360"/>
    </source>
</evidence>
<evidence type="ECO:0000256" key="2">
    <source>
        <dbReference type="ARBA" id="ARBA00022448"/>
    </source>
</evidence>
<dbReference type="GO" id="GO:0009279">
    <property type="term" value="C:cell outer membrane"/>
    <property type="evidence" value="ECO:0007669"/>
    <property type="project" value="UniProtKB-SubCell"/>
</dbReference>
<dbReference type="InterPro" id="IPR012910">
    <property type="entry name" value="Plug_dom"/>
</dbReference>
<dbReference type="PROSITE" id="PS00018">
    <property type="entry name" value="EF_HAND_1"/>
    <property type="match status" value="1"/>
</dbReference>
<dbReference type="FunFam" id="2.170.130.10:FF:000003">
    <property type="entry name" value="SusC/RagA family TonB-linked outer membrane protein"/>
    <property type="match status" value="1"/>
</dbReference>
<reference evidence="10" key="2">
    <citation type="journal article" date="2021" name="PeerJ">
        <title>Extensive microbial diversity within the chicken gut microbiome revealed by metagenomics and culture.</title>
        <authorList>
            <person name="Gilroy R."/>
            <person name="Ravi A."/>
            <person name="Getino M."/>
            <person name="Pursley I."/>
            <person name="Horton D.L."/>
            <person name="Alikhan N.F."/>
            <person name="Baker D."/>
            <person name="Gharbi K."/>
            <person name="Hall N."/>
            <person name="Watson M."/>
            <person name="Adriaenssens E.M."/>
            <person name="Foster-Nyarko E."/>
            <person name="Jarju S."/>
            <person name="Secka A."/>
            <person name="Antonio M."/>
            <person name="Oren A."/>
            <person name="Chaudhuri R.R."/>
            <person name="La Ragione R."/>
            <person name="Hildebrand F."/>
            <person name="Pallen M.J."/>
        </authorList>
    </citation>
    <scope>NUCLEOTIDE SEQUENCE</scope>
    <source>
        <strain evidence="10">B1-13419</strain>
    </source>
</reference>
<dbReference type="Gene3D" id="2.40.170.20">
    <property type="entry name" value="TonB-dependent receptor, beta-barrel domain"/>
    <property type="match status" value="1"/>
</dbReference>
<evidence type="ECO:0000256" key="1">
    <source>
        <dbReference type="ARBA" id="ARBA00004571"/>
    </source>
</evidence>
<evidence type="ECO:0000259" key="9">
    <source>
        <dbReference type="Pfam" id="PF07715"/>
    </source>
</evidence>
<reference evidence="10" key="1">
    <citation type="submission" date="2020-10" db="EMBL/GenBank/DDBJ databases">
        <authorList>
            <person name="Gilroy R."/>
        </authorList>
    </citation>
    <scope>NUCLEOTIDE SEQUENCE</scope>
    <source>
        <strain evidence="10">B1-13419</strain>
    </source>
</reference>
<accession>A0A9D9IL01</accession>
<evidence type="ECO:0000313" key="10">
    <source>
        <dbReference type="EMBL" id="MBO8474130.1"/>
    </source>
</evidence>
<dbReference type="InterPro" id="IPR023996">
    <property type="entry name" value="TonB-dep_OMP_SusC/RagA"/>
</dbReference>
<protein>
    <submittedName>
        <fullName evidence="10">TonB-dependent receptor</fullName>
    </submittedName>
</protein>
<evidence type="ECO:0000256" key="6">
    <source>
        <dbReference type="ARBA" id="ARBA00023237"/>
    </source>
</evidence>
<evidence type="ECO:0000313" key="11">
    <source>
        <dbReference type="Proteomes" id="UP000823757"/>
    </source>
</evidence>
<name>A0A9D9IL01_9BACT</name>
<keyword evidence="10" id="KW-0675">Receptor</keyword>
<keyword evidence="4 7" id="KW-0812">Transmembrane</keyword>
<dbReference type="InterPro" id="IPR008969">
    <property type="entry name" value="CarboxyPept-like_regulatory"/>
</dbReference>
<dbReference type="InterPro" id="IPR018247">
    <property type="entry name" value="EF_Hand_1_Ca_BS"/>
</dbReference>
<dbReference type="InterPro" id="IPR036942">
    <property type="entry name" value="Beta-barrel_TonB_sf"/>
</dbReference>
<dbReference type="InterPro" id="IPR023997">
    <property type="entry name" value="TonB-dep_OMP_SusC/RagA_CS"/>
</dbReference>
<feature type="domain" description="TonB-dependent receptor plug" evidence="9">
    <location>
        <begin position="120"/>
        <end position="222"/>
    </location>
</feature>
<dbReference type="Proteomes" id="UP000823757">
    <property type="component" value="Unassembled WGS sequence"/>
</dbReference>
<feature type="signal peptide" evidence="8">
    <location>
        <begin position="1"/>
        <end position="24"/>
    </location>
</feature>
<dbReference type="PROSITE" id="PS52016">
    <property type="entry name" value="TONB_DEPENDENT_REC_3"/>
    <property type="match status" value="1"/>
</dbReference>
<keyword evidence="3 7" id="KW-1134">Transmembrane beta strand</keyword>
<dbReference type="InterPro" id="IPR039426">
    <property type="entry name" value="TonB-dep_rcpt-like"/>
</dbReference>
<evidence type="ECO:0000256" key="5">
    <source>
        <dbReference type="ARBA" id="ARBA00023136"/>
    </source>
</evidence>
<evidence type="ECO:0000256" key="3">
    <source>
        <dbReference type="ARBA" id="ARBA00022452"/>
    </source>
</evidence>
<comment type="caution">
    <text evidence="10">The sequence shown here is derived from an EMBL/GenBank/DDBJ whole genome shotgun (WGS) entry which is preliminary data.</text>
</comment>
<gene>
    <name evidence="10" type="ORF">IAB91_02405</name>
</gene>